<dbReference type="AlphaFoldDB" id="A0A6G1J5X2"/>
<organism evidence="1 2">
    <name type="scientific">Lentithecium fluviatile CBS 122367</name>
    <dbReference type="NCBI Taxonomy" id="1168545"/>
    <lineage>
        <taxon>Eukaryota</taxon>
        <taxon>Fungi</taxon>
        <taxon>Dikarya</taxon>
        <taxon>Ascomycota</taxon>
        <taxon>Pezizomycotina</taxon>
        <taxon>Dothideomycetes</taxon>
        <taxon>Pleosporomycetidae</taxon>
        <taxon>Pleosporales</taxon>
        <taxon>Massarineae</taxon>
        <taxon>Lentitheciaceae</taxon>
        <taxon>Lentithecium</taxon>
    </lineage>
</organism>
<proteinExistence type="predicted"/>
<reference evidence="1" key="1">
    <citation type="journal article" date="2020" name="Stud. Mycol.">
        <title>101 Dothideomycetes genomes: a test case for predicting lifestyles and emergence of pathogens.</title>
        <authorList>
            <person name="Haridas S."/>
            <person name="Albert R."/>
            <person name="Binder M."/>
            <person name="Bloem J."/>
            <person name="Labutti K."/>
            <person name="Salamov A."/>
            <person name="Andreopoulos B."/>
            <person name="Baker S."/>
            <person name="Barry K."/>
            <person name="Bills G."/>
            <person name="Bluhm B."/>
            <person name="Cannon C."/>
            <person name="Castanera R."/>
            <person name="Culley D."/>
            <person name="Daum C."/>
            <person name="Ezra D."/>
            <person name="Gonzalez J."/>
            <person name="Henrissat B."/>
            <person name="Kuo A."/>
            <person name="Liang C."/>
            <person name="Lipzen A."/>
            <person name="Lutzoni F."/>
            <person name="Magnuson J."/>
            <person name="Mondo S."/>
            <person name="Nolan M."/>
            <person name="Ohm R."/>
            <person name="Pangilinan J."/>
            <person name="Park H.-J."/>
            <person name="Ramirez L."/>
            <person name="Alfaro M."/>
            <person name="Sun H."/>
            <person name="Tritt A."/>
            <person name="Yoshinaga Y."/>
            <person name="Zwiers L.-H."/>
            <person name="Turgeon B."/>
            <person name="Goodwin S."/>
            <person name="Spatafora J."/>
            <person name="Crous P."/>
            <person name="Grigoriev I."/>
        </authorList>
    </citation>
    <scope>NUCLEOTIDE SEQUENCE</scope>
    <source>
        <strain evidence="1">CBS 122367</strain>
    </source>
</reference>
<protein>
    <submittedName>
        <fullName evidence="1">Uncharacterized protein</fullName>
    </submittedName>
</protein>
<keyword evidence="2" id="KW-1185">Reference proteome</keyword>
<accession>A0A6G1J5X2</accession>
<dbReference type="EMBL" id="MU005578">
    <property type="protein sequence ID" value="KAF2685635.1"/>
    <property type="molecule type" value="Genomic_DNA"/>
</dbReference>
<evidence type="ECO:0000313" key="2">
    <source>
        <dbReference type="Proteomes" id="UP000799291"/>
    </source>
</evidence>
<gene>
    <name evidence="1" type="ORF">K458DRAFT_416858</name>
</gene>
<evidence type="ECO:0000313" key="1">
    <source>
        <dbReference type="EMBL" id="KAF2685635.1"/>
    </source>
</evidence>
<name>A0A6G1J5X2_9PLEO</name>
<dbReference type="Proteomes" id="UP000799291">
    <property type="component" value="Unassembled WGS sequence"/>
</dbReference>
<sequence>MSDLAFWTCYLHSWACTRGTTRCAGKRCHVQAGTLSIAGRCLPRSFGGPRVVVRVGRKRALETTSSYSASRRLIQAAFDARKISLATSLLSLHRLPFVKTIVFVDLATYS</sequence>